<dbReference type="Proteomes" id="UP000093000">
    <property type="component" value="Unassembled WGS sequence"/>
</dbReference>
<dbReference type="AlphaFoldDB" id="A0A1C7NNE9"/>
<protein>
    <submittedName>
        <fullName evidence="1">Uncharacterized protein</fullName>
    </submittedName>
</protein>
<gene>
    <name evidence="1" type="ORF">A0J61_03150</name>
</gene>
<proteinExistence type="predicted"/>
<name>A0A1C7NNE9_9FUNG</name>
<evidence type="ECO:0000313" key="2">
    <source>
        <dbReference type="Proteomes" id="UP000093000"/>
    </source>
</evidence>
<dbReference type="InParanoid" id="A0A1C7NNE9"/>
<keyword evidence="2" id="KW-1185">Reference proteome</keyword>
<dbReference type="EMBL" id="LUGH01000131">
    <property type="protein sequence ID" value="OBZ88794.1"/>
    <property type="molecule type" value="Genomic_DNA"/>
</dbReference>
<reference evidence="1 2" key="1">
    <citation type="submission" date="2016-03" db="EMBL/GenBank/DDBJ databases">
        <title>Choanephora cucurbitarum.</title>
        <authorList>
            <person name="Min B."/>
            <person name="Park H."/>
            <person name="Park J.-H."/>
            <person name="Shin H.-D."/>
            <person name="Choi I.-G."/>
        </authorList>
    </citation>
    <scope>NUCLEOTIDE SEQUENCE [LARGE SCALE GENOMIC DNA]</scope>
    <source>
        <strain evidence="1 2">KUS-F28377</strain>
    </source>
</reference>
<sequence length="76" mass="9010">MQHTFQKIDCQQRSETESAFWSNTVFHVDLQHKFQAKFGKITLNLSKKRIEVAGNHDKFKETTIDSKEAYNFNYQP</sequence>
<accession>A0A1C7NNE9</accession>
<organism evidence="1 2">
    <name type="scientific">Choanephora cucurbitarum</name>
    <dbReference type="NCBI Taxonomy" id="101091"/>
    <lineage>
        <taxon>Eukaryota</taxon>
        <taxon>Fungi</taxon>
        <taxon>Fungi incertae sedis</taxon>
        <taxon>Mucoromycota</taxon>
        <taxon>Mucoromycotina</taxon>
        <taxon>Mucoromycetes</taxon>
        <taxon>Mucorales</taxon>
        <taxon>Mucorineae</taxon>
        <taxon>Choanephoraceae</taxon>
        <taxon>Choanephoroideae</taxon>
        <taxon>Choanephora</taxon>
    </lineage>
</organism>
<comment type="caution">
    <text evidence="1">The sequence shown here is derived from an EMBL/GenBank/DDBJ whole genome shotgun (WGS) entry which is preliminary data.</text>
</comment>
<evidence type="ECO:0000313" key="1">
    <source>
        <dbReference type="EMBL" id="OBZ88794.1"/>
    </source>
</evidence>